<keyword evidence="12" id="KW-1185">Reference proteome</keyword>
<dbReference type="PANTHER" id="PTHR35869">
    <property type="entry name" value="OUTER-MEMBRANE LIPOPROTEIN CARRIER PROTEIN"/>
    <property type="match status" value="1"/>
</dbReference>
<evidence type="ECO:0000256" key="7">
    <source>
        <dbReference type="ARBA" id="ARBA00022764"/>
    </source>
</evidence>
<evidence type="ECO:0000256" key="3">
    <source>
        <dbReference type="ARBA" id="ARBA00011245"/>
    </source>
</evidence>
<evidence type="ECO:0000313" key="12">
    <source>
        <dbReference type="Proteomes" id="UP001143362"/>
    </source>
</evidence>
<keyword evidence="6 10" id="KW-0732">Signal</keyword>
<dbReference type="NCBIfam" id="TIGR00547">
    <property type="entry name" value="lolA"/>
    <property type="match status" value="1"/>
</dbReference>
<dbReference type="SUPFAM" id="SSF89392">
    <property type="entry name" value="Prokaryotic lipoproteins and lipoprotein localization factors"/>
    <property type="match status" value="1"/>
</dbReference>
<evidence type="ECO:0000256" key="4">
    <source>
        <dbReference type="ARBA" id="ARBA00014035"/>
    </source>
</evidence>
<dbReference type="InterPro" id="IPR018323">
    <property type="entry name" value="OM_lipoprot_carrier_LolA_Pbac"/>
</dbReference>
<organism evidence="11 12">
    <name type="scientific">Candidatus Litorirhabdus singularis</name>
    <dbReference type="NCBI Taxonomy" id="2518993"/>
    <lineage>
        <taxon>Bacteria</taxon>
        <taxon>Pseudomonadati</taxon>
        <taxon>Pseudomonadota</taxon>
        <taxon>Gammaproteobacteria</taxon>
        <taxon>Cellvibrionales</taxon>
        <taxon>Halieaceae</taxon>
        <taxon>Candidatus Litorirhabdus</taxon>
    </lineage>
</organism>
<evidence type="ECO:0000256" key="5">
    <source>
        <dbReference type="ARBA" id="ARBA00022448"/>
    </source>
</evidence>
<feature type="signal peptide" evidence="10">
    <location>
        <begin position="1"/>
        <end position="19"/>
    </location>
</feature>
<reference evidence="11" key="1">
    <citation type="submission" date="2019-02" db="EMBL/GenBank/DDBJ databases">
        <authorList>
            <person name="Li S.-H."/>
        </authorList>
    </citation>
    <scope>NUCLEOTIDE SEQUENCE</scope>
    <source>
        <strain evidence="11">IMCC14734</strain>
    </source>
</reference>
<comment type="similarity">
    <text evidence="2 10">Belongs to the LolA family.</text>
</comment>
<dbReference type="HAMAP" id="MF_00240">
    <property type="entry name" value="LolA"/>
    <property type="match status" value="1"/>
</dbReference>
<evidence type="ECO:0000256" key="10">
    <source>
        <dbReference type="HAMAP-Rule" id="MF_00240"/>
    </source>
</evidence>
<proteinExistence type="inferred from homology"/>
<keyword evidence="11" id="KW-0449">Lipoprotein</keyword>
<evidence type="ECO:0000256" key="2">
    <source>
        <dbReference type="ARBA" id="ARBA00007615"/>
    </source>
</evidence>
<feature type="chain" id="PRO_5044908944" description="Outer-membrane lipoprotein carrier protein" evidence="10">
    <location>
        <begin position="20"/>
        <end position="200"/>
    </location>
</feature>
<keyword evidence="9 10" id="KW-0143">Chaperone</keyword>
<dbReference type="Proteomes" id="UP001143362">
    <property type="component" value="Unassembled WGS sequence"/>
</dbReference>
<gene>
    <name evidence="10 11" type="primary">lolA</name>
    <name evidence="11" type="ORF">EYC98_10245</name>
</gene>
<keyword evidence="7 10" id="KW-0574">Periplasm</keyword>
<comment type="subcellular location">
    <subcellularLocation>
        <location evidence="1 10">Periplasm</location>
    </subcellularLocation>
</comment>
<evidence type="ECO:0000256" key="8">
    <source>
        <dbReference type="ARBA" id="ARBA00022927"/>
    </source>
</evidence>
<comment type="subunit">
    <text evidence="3 10">Monomer.</text>
</comment>
<keyword evidence="5 10" id="KW-0813">Transport</keyword>
<evidence type="ECO:0000256" key="6">
    <source>
        <dbReference type="ARBA" id="ARBA00022729"/>
    </source>
</evidence>
<dbReference type="RefSeq" id="WP_279245245.1">
    <property type="nucleotide sequence ID" value="NZ_SHNN01000002.1"/>
</dbReference>
<dbReference type="PANTHER" id="PTHR35869:SF1">
    <property type="entry name" value="OUTER-MEMBRANE LIPOPROTEIN CARRIER PROTEIN"/>
    <property type="match status" value="1"/>
</dbReference>
<name>A0ABT3TIR5_9GAMM</name>
<evidence type="ECO:0000256" key="1">
    <source>
        <dbReference type="ARBA" id="ARBA00004418"/>
    </source>
</evidence>
<protein>
    <recommendedName>
        <fullName evidence="4 10">Outer-membrane lipoprotein carrier protein</fullName>
    </recommendedName>
</protein>
<dbReference type="InterPro" id="IPR004564">
    <property type="entry name" value="OM_lipoprot_carrier_LolA-like"/>
</dbReference>
<dbReference type="CDD" id="cd16325">
    <property type="entry name" value="LolA"/>
    <property type="match status" value="1"/>
</dbReference>
<dbReference type="Gene3D" id="2.50.20.10">
    <property type="entry name" value="Lipoprotein localisation LolA/LolB/LppX"/>
    <property type="match status" value="1"/>
</dbReference>
<sequence precursor="true">MKALLVFALSLLWMNPAVAESGLQQQLAAIVSLSGSFEQRVLDDSGVELEVSNGRFKVLQPGYFYWAIDNPDAQLLIANGKTLVHYDAELETATERGLDEQQSSSPLAIFADGGAGLEAHYEVSVTDGGGYLLKPRVSDGSFVEVELRLNADVPGSMRVLDALGNTTQIEFSEVLLNPPLEPAEFTFVPPDGVDFYRYEQ</sequence>
<keyword evidence="8 10" id="KW-0653">Protein transport</keyword>
<comment type="caution">
    <text evidence="11">The sequence shown here is derived from an EMBL/GenBank/DDBJ whole genome shotgun (WGS) entry which is preliminary data.</text>
</comment>
<comment type="function">
    <text evidence="10">Participates in the translocation of lipoproteins from the inner membrane to the outer membrane. Only forms a complex with a lipoprotein if the residue after the N-terminal Cys is not an aspartate (The Asp acts as a targeting signal to indicate that the lipoprotein should stay in the inner membrane).</text>
</comment>
<dbReference type="EMBL" id="SHNN01000002">
    <property type="protein sequence ID" value="MCX2981242.1"/>
    <property type="molecule type" value="Genomic_DNA"/>
</dbReference>
<evidence type="ECO:0000313" key="11">
    <source>
        <dbReference type="EMBL" id="MCX2981242.1"/>
    </source>
</evidence>
<accession>A0ABT3TIR5</accession>
<evidence type="ECO:0000256" key="9">
    <source>
        <dbReference type="ARBA" id="ARBA00023186"/>
    </source>
</evidence>
<dbReference type="Pfam" id="PF03548">
    <property type="entry name" value="LolA"/>
    <property type="match status" value="1"/>
</dbReference>
<dbReference type="InterPro" id="IPR029046">
    <property type="entry name" value="LolA/LolB/LppX"/>
</dbReference>